<proteinExistence type="predicted"/>
<keyword evidence="1" id="KW-0378">Hydrolase</keyword>
<dbReference type="EMBL" id="AZEU01000235">
    <property type="protein sequence ID" value="KRL42041.1"/>
    <property type="molecule type" value="Genomic_DNA"/>
</dbReference>
<name>A0A0R1QC19_9LACO</name>
<dbReference type="InterPro" id="IPR006379">
    <property type="entry name" value="HAD-SF_hydro_IIB"/>
</dbReference>
<dbReference type="NCBIfam" id="TIGR00099">
    <property type="entry name" value="Cof-subfamily"/>
    <property type="match status" value="1"/>
</dbReference>
<dbReference type="SFLD" id="SFLDG01140">
    <property type="entry name" value="C2.B:_Phosphomannomutase_and_P"/>
    <property type="match status" value="1"/>
</dbReference>
<dbReference type="InterPro" id="IPR036412">
    <property type="entry name" value="HAD-like_sf"/>
</dbReference>
<reference evidence="1 2" key="1">
    <citation type="journal article" date="2015" name="Genome Announc.">
        <title>Expanding the biotechnology potential of lactobacilli through comparative genomics of 213 strains and associated genera.</title>
        <authorList>
            <person name="Sun Z."/>
            <person name="Harris H.M."/>
            <person name="McCann A."/>
            <person name="Guo C."/>
            <person name="Argimon S."/>
            <person name="Zhang W."/>
            <person name="Yang X."/>
            <person name="Jeffery I.B."/>
            <person name="Cooney J.C."/>
            <person name="Kagawa T.F."/>
            <person name="Liu W."/>
            <person name="Song Y."/>
            <person name="Salvetti E."/>
            <person name="Wrobel A."/>
            <person name="Rasinkangas P."/>
            <person name="Parkhill J."/>
            <person name="Rea M.C."/>
            <person name="O'Sullivan O."/>
            <person name="Ritari J."/>
            <person name="Douillard F.P."/>
            <person name="Paul Ross R."/>
            <person name="Yang R."/>
            <person name="Briner A.E."/>
            <person name="Felis G.E."/>
            <person name="de Vos W.M."/>
            <person name="Barrangou R."/>
            <person name="Klaenhammer T.R."/>
            <person name="Caufield P.W."/>
            <person name="Cui Y."/>
            <person name="Zhang H."/>
            <person name="O'Toole P.W."/>
        </authorList>
    </citation>
    <scope>NUCLEOTIDE SEQUENCE [LARGE SCALE GENOMIC DNA]</scope>
    <source>
        <strain evidence="1 2">DSM 13343</strain>
    </source>
</reference>
<organism evidence="1 2">
    <name type="scientific">Lacticaseibacillus manihotivorans DSM 13343 = JCM 12514</name>
    <dbReference type="NCBI Taxonomy" id="1423769"/>
    <lineage>
        <taxon>Bacteria</taxon>
        <taxon>Bacillati</taxon>
        <taxon>Bacillota</taxon>
        <taxon>Bacilli</taxon>
        <taxon>Lactobacillales</taxon>
        <taxon>Lactobacillaceae</taxon>
        <taxon>Lacticaseibacillus</taxon>
    </lineage>
</organism>
<dbReference type="InterPro" id="IPR000150">
    <property type="entry name" value="Cof"/>
</dbReference>
<dbReference type="SFLD" id="SFLDS00003">
    <property type="entry name" value="Haloacid_Dehalogenase"/>
    <property type="match status" value="1"/>
</dbReference>
<dbReference type="OrthoDB" id="9790031at2"/>
<dbReference type="GO" id="GO:0000287">
    <property type="term" value="F:magnesium ion binding"/>
    <property type="evidence" value="ECO:0007669"/>
    <property type="project" value="TreeGrafter"/>
</dbReference>
<dbReference type="NCBIfam" id="TIGR01484">
    <property type="entry name" value="HAD-SF-IIB"/>
    <property type="match status" value="1"/>
</dbReference>
<keyword evidence="2" id="KW-1185">Reference proteome</keyword>
<sequence length="274" mass="29424">MTYKMIVSDLDESLLRTDGSVSEADVQAIARLRDAGVKFVPNTGRGFASVQALLKTIGTEQVAGQYVISYNGGAIVENAGNQIIASTPLPFDIANAIFKVGAADPEFGAHIYTFHHVYVYRPSASEYAYLDNRGVDYELWTDDDLSALKGHPIAKVIFQHPELAARQKLAEKIAEAVDYPATVSYSSGRYVEFNPSGIDKGDAAIILGEKIGIKPEEIIALGDNLNDMSMIQKVGLGVSVKNGVPAIQDAAGLVLPVDNDHDPVTSLAKLVFDL</sequence>
<dbReference type="PANTHER" id="PTHR10000">
    <property type="entry name" value="PHOSPHOSERINE PHOSPHATASE"/>
    <property type="match status" value="1"/>
</dbReference>
<protein>
    <submittedName>
        <fullName evidence="1">HAD superfamily hydrolase</fullName>
    </submittedName>
</protein>
<accession>A0A0R1QC19</accession>
<dbReference type="Gene3D" id="3.30.1240.10">
    <property type="match status" value="1"/>
</dbReference>
<dbReference type="GO" id="GO:0005829">
    <property type="term" value="C:cytosol"/>
    <property type="evidence" value="ECO:0007669"/>
    <property type="project" value="TreeGrafter"/>
</dbReference>
<dbReference type="Pfam" id="PF08282">
    <property type="entry name" value="Hydrolase_3"/>
    <property type="match status" value="1"/>
</dbReference>
<evidence type="ECO:0000313" key="2">
    <source>
        <dbReference type="Proteomes" id="UP000051790"/>
    </source>
</evidence>
<dbReference type="PANTHER" id="PTHR10000:SF8">
    <property type="entry name" value="HAD SUPERFAMILY HYDROLASE-LIKE, TYPE 3"/>
    <property type="match status" value="1"/>
</dbReference>
<dbReference type="SUPFAM" id="SSF56784">
    <property type="entry name" value="HAD-like"/>
    <property type="match status" value="1"/>
</dbReference>
<gene>
    <name evidence="1" type="ORF">FD01_GL002043</name>
</gene>
<dbReference type="RefSeq" id="WP_082611897.1">
    <property type="nucleotide sequence ID" value="NZ_AZEU01000235.1"/>
</dbReference>
<dbReference type="AlphaFoldDB" id="A0A0R1QC19"/>
<dbReference type="GO" id="GO:0016791">
    <property type="term" value="F:phosphatase activity"/>
    <property type="evidence" value="ECO:0007669"/>
    <property type="project" value="UniProtKB-ARBA"/>
</dbReference>
<dbReference type="PATRIC" id="fig|1423769.4.peg.2195"/>
<dbReference type="InterPro" id="IPR023214">
    <property type="entry name" value="HAD_sf"/>
</dbReference>
<dbReference type="Proteomes" id="UP000051790">
    <property type="component" value="Unassembled WGS sequence"/>
</dbReference>
<comment type="caution">
    <text evidence="1">The sequence shown here is derived from an EMBL/GenBank/DDBJ whole genome shotgun (WGS) entry which is preliminary data.</text>
</comment>
<dbReference type="Gene3D" id="3.40.50.1000">
    <property type="entry name" value="HAD superfamily/HAD-like"/>
    <property type="match status" value="1"/>
</dbReference>
<evidence type="ECO:0000313" key="1">
    <source>
        <dbReference type="EMBL" id="KRL42041.1"/>
    </source>
</evidence>